<evidence type="ECO:0000313" key="12">
    <source>
        <dbReference type="Proteomes" id="UP000786185"/>
    </source>
</evidence>
<sequence>MSEEKKINVRLLSDVCMQSRLLKDSLESKLPISIDISPLCDTWMNDNSLSSYKIQLVIIDYSRVDENNFADYSAFKRLSCPDAKEVLINCPLDIEPKMLFKWQNLVGVFYTNDQLESLVKGMEKVLDDEMWFNRKLAQEYIQHYRAGNSSITSQAYAKLTKREQQIIKLLGCGASNMQIADELFVSENTVKTHLHNVFKKINAKNRLQALLWAKDNIGIEEFN</sequence>
<dbReference type="EMBL" id="SCLC01000006">
    <property type="protein sequence ID" value="MBF4434784.1"/>
    <property type="molecule type" value="Genomic_DNA"/>
</dbReference>
<dbReference type="FunFam" id="1.10.10.10:FF:000153">
    <property type="entry name" value="LuxR family transcriptional regulator"/>
    <property type="match status" value="1"/>
</dbReference>
<evidence type="ECO:0000313" key="10">
    <source>
        <dbReference type="Proteomes" id="UP000722957"/>
    </source>
</evidence>
<dbReference type="SUPFAM" id="SSF46894">
    <property type="entry name" value="C-terminal effector domain of the bipartite response regulators"/>
    <property type="match status" value="1"/>
</dbReference>
<reference evidence="8 9" key="1">
    <citation type="journal article" date="2017" name="J. Fish Dis.">
        <title>Comparative assessment of Vibrio virulence in marine fish larvae.</title>
        <authorList>
            <person name="Ronneseth A."/>
            <person name="Castillo D."/>
            <person name="D'Alvise P."/>
            <person name="Tonnesen O."/>
            <person name="Haugland G."/>
            <person name="Grotkjaer T."/>
            <person name="Engell-Sorensen K."/>
            <person name="Norremark L."/>
            <person name="Bergh O."/>
            <person name="Wergeland H.I."/>
            <person name="Gram L."/>
        </authorList>
    </citation>
    <scope>NUCLEOTIDE SEQUENCE [LARGE SCALE GENOMIC DNA]</scope>
    <source>
        <strain evidence="8 9">90-11-286</strain>
    </source>
</reference>
<accession>A0A191W943</accession>
<dbReference type="Proteomes" id="UP000078309">
    <property type="component" value="Unassembled WGS sequence"/>
</dbReference>
<name>A0A191W943_VIBAN</name>
<reference evidence="8" key="3">
    <citation type="submission" date="2021-05" db="EMBL/GenBank/DDBJ databases">
        <authorList>
            <person name="Kalatzis P.G."/>
            <person name="Castillo D."/>
            <person name="D'Alvise P."/>
            <person name="Middelboe M."/>
            <person name="Gram L."/>
        </authorList>
    </citation>
    <scope>NUCLEOTIDE SEQUENCE</scope>
    <source>
        <strain evidence="8">90-11-286</strain>
    </source>
</reference>
<evidence type="ECO:0000313" key="7">
    <source>
        <dbReference type="EMBL" id="MBF4434784.1"/>
    </source>
</evidence>
<evidence type="ECO:0000256" key="2">
    <source>
        <dbReference type="ARBA" id="ARBA00023125"/>
    </source>
</evidence>
<evidence type="ECO:0000313" key="8">
    <source>
        <dbReference type="EMBL" id="MBT2918355.1"/>
    </source>
</evidence>
<dbReference type="Proteomes" id="UP000722957">
    <property type="component" value="Unassembled WGS sequence"/>
</dbReference>
<keyword evidence="11" id="KW-1185">Reference proteome</keyword>
<dbReference type="OrthoDB" id="561214at2"/>
<dbReference type="SMART" id="SM00421">
    <property type="entry name" value="HTH_LUXR"/>
    <property type="match status" value="1"/>
</dbReference>
<dbReference type="PANTHER" id="PTHR44688:SF16">
    <property type="entry name" value="DNA-BINDING TRANSCRIPTIONAL ACTIVATOR DEVR_DOSR"/>
    <property type="match status" value="1"/>
</dbReference>
<dbReference type="EMBL" id="JAHGUI010000020">
    <property type="protein sequence ID" value="MBT2918355.1"/>
    <property type="molecule type" value="Genomic_DNA"/>
</dbReference>
<evidence type="ECO:0000256" key="3">
    <source>
        <dbReference type="ARBA" id="ARBA00023163"/>
    </source>
</evidence>
<evidence type="ECO:0000313" key="9">
    <source>
        <dbReference type="Proteomes" id="UP000078309"/>
    </source>
</evidence>
<dbReference type="GeneID" id="83858281"/>
<keyword evidence="2" id="KW-0238">DNA-binding</keyword>
<evidence type="ECO:0000256" key="1">
    <source>
        <dbReference type="ARBA" id="ARBA00023015"/>
    </source>
</evidence>
<dbReference type="AlphaFoldDB" id="A0A191W943"/>
<dbReference type="PANTHER" id="PTHR44688">
    <property type="entry name" value="DNA-BINDING TRANSCRIPTIONAL ACTIVATOR DEVR_DOSR"/>
    <property type="match status" value="1"/>
</dbReference>
<dbReference type="OMA" id="DMWFSRK"/>
<dbReference type="InterPro" id="IPR000792">
    <property type="entry name" value="Tscrpt_reg_LuxR_C"/>
</dbReference>
<dbReference type="PROSITE" id="PS50043">
    <property type="entry name" value="HTH_LUXR_2"/>
    <property type="match status" value="1"/>
</dbReference>
<dbReference type="Proteomes" id="UP000726136">
    <property type="component" value="Unassembled WGS sequence"/>
</dbReference>
<dbReference type="GO" id="GO:0006355">
    <property type="term" value="P:regulation of DNA-templated transcription"/>
    <property type="evidence" value="ECO:0007669"/>
    <property type="project" value="InterPro"/>
</dbReference>
<dbReference type="KEGG" id="vau:VANGNB10_cII0869c"/>
<dbReference type="GO" id="GO:0003677">
    <property type="term" value="F:DNA binding"/>
    <property type="evidence" value="ECO:0007669"/>
    <property type="project" value="UniProtKB-KW"/>
</dbReference>
<keyword evidence="3" id="KW-0804">Transcription</keyword>
<dbReference type="Pfam" id="PF00196">
    <property type="entry name" value="GerE"/>
    <property type="match status" value="1"/>
</dbReference>
<dbReference type="PRINTS" id="PR00038">
    <property type="entry name" value="HTHLUXR"/>
</dbReference>
<dbReference type="PROSITE" id="PS00622">
    <property type="entry name" value="HTH_LUXR_1"/>
    <property type="match status" value="1"/>
</dbReference>
<organism evidence="7 12">
    <name type="scientific">Vibrio anguillarum</name>
    <name type="common">Listonella anguillarum</name>
    <dbReference type="NCBI Taxonomy" id="55601"/>
    <lineage>
        <taxon>Bacteria</taxon>
        <taxon>Pseudomonadati</taxon>
        <taxon>Pseudomonadota</taxon>
        <taxon>Gammaproteobacteria</taxon>
        <taxon>Vibrionales</taxon>
        <taxon>Vibrionaceae</taxon>
        <taxon>Vibrio</taxon>
    </lineage>
</organism>
<comment type="caution">
    <text evidence="7">The sequence shown here is derived from an EMBL/GenBank/DDBJ whole genome shotgun (WGS) entry which is preliminary data.</text>
</comment>
<evidence type="ECO:0000313" key="11">
    <source>
        <dbReference type="Proteomes" id="UP000726136"/>
    </source>
</evidence>
<dbReference type="InterPro" id="IPR049151">
    <property type="entry name" value="CsgD-like_REC"/>
</dbReference>
<protein>
    <submittedName>
        <fullName evidence="7">Helix-turn-helix transcriptional regulator</fullName>
    </submittedName>
</protein>
<dbReference type="EMBL" id="RDPI01000011">
    <property type="protein sequence ID" value="MBF4373700.1"/>
    <property type="molecule type" value="Genomic_DNA"/>
</dbReference>
<evidence type="ECO:0000313" key="5">
    <source>
        <dbReference type="EMBL" id="MBF4271650.1"/>
    </source>
</evidence>
<keyword evidence="1" id="KW-0805">Transcription regulation</keyword>
<dbReference type="InterPro" id="IPR016032">
    <property type="entry name" value="Sig_transdc_resp-reg_C-effctor"/>
</dbReference>
<dbReference type="CDD" id="cd06170">
    <property type="entry name" value="LuxR_C_like"/>
    <property type="match status" value="1"/>
</dbReference>
<gene>
    <name evidence="5" type="ORF">EAY07_06260</name>
    <name evidence="6" type="ORF">EAY46_11500</name>
    <name evidence="7" type="ORF">ERJ77_09690</name>
    <name evidence="8" type="ORF">PL14_06625</name>
</gene>
<proteinExistence type="predicted"/>
<dbReference type="Proteomes" id="UP000786185">
    <property type="component" value="Unassembled WGS sequence"/>
</dbReference>
<evidence type="ECO:0000313" key="6">
    <source>
        <dbReference type="EMBL" id="MBF4373700.1"/>
    </source>
</evidence>
<reference evidence="10 11" key="2">
    <citation type="journal article" date="2021" name="PeerJ">
        <title>Analysis of 44 Vibrio anguillarum genomes reveals high genetic diversity.</title>
        <authorList>
            <person name="Hansen M.J."/>
            <person name="Dalsgaard I."/>
        </authorList>
    </citation>
    <scope>NUCLEOTIDE SEQUENCE</scope>
    <source>
        <strain evidence="6 11">040915-1/1B</strain>
        <strain evidence="5 10">17-16730-2A</strain>
        <strain evidence="7">850617-1/1</strain>
    </source>
</reference>
<dbReference type="Pfam" id="PF21155">
    <property type="entry name" value="VpsT-like_REC"/>
    <property type="match status" value="1"/>
</dbReference>
<dbReference type="RefSeq" id="WP_013868071.1">
    <property type="nucleotide sequence ID" value="NZ_AJYT02000166.1"/>
</dbReference>
<feature type="domain" description="HTH luxR-type" evidence="4">
    <location>
        <begin position="152"/>
        <end position="217"/>
    </location>
</feature>
<evidence type="ECO:0000259" key="4">
    <source>
        <dbReference type="PROSITE" id="PS50043"/>
    </source>
</evidence>
<dbReference type="EMBL" id="RDOM01000011">
    <property type="protein sequence ID" value="MBF4271650.1"/>
    <property type="molecule type" value="Genomic_DNA"/>
</dbReference>
<dbReference type="Gene3D" id="3.40.50.2300">
    <property type="match status" value="2"/>
</dbReference>